<evidence type="ECO:0000259" key="3">
    <source>
        <dbReference type="PROSITE" id="PS50977"/>
    </source>
</evidence>
<keyword evidence="1 2" id="KW-0238">DNA-binding</keyword>
<feature type="domain" description="HTH tetR-type" evidence="3">
    <location>
        <begin position="12"/>
        <end position="72"/>
    </location>
</feature>
<dbReference type="SUPFAM" id="SSF48498">
    <property type="entry name" value="Tetracyclin repressor-like, C-terminal domain"/>
    <property type="match status" value="1"/>
</dbReference>
<dbReference type="EMBL" id="JBEWSZ010000001">
    <property type="protein sequence ID" value="MET2825460.1"/>
    <property type="molecule type" value="Genomic_DNA"/>
</dbReference>
<protein>
    <submittedName>
        <fullName evidence="4">TetR/AcrR family transcriptional regulator</fullName>
    </submittedName>
</protein>
<reference evidence="4 5" key="1">
    <citation type="submission" date="2024-06" db="EMBL/GenBank/DDBJ databases">
        <authorList>
            <person name="Kim D.-U."/>
        </authorList>
    </citation>
    <scope>NUCLEOTIDE SEQUENCE [LARGE SCALE GENOMIC DNA]</scope>
    <source>
        <strain evidence="4 5">KACC15460</strain>
    </source>
</reference>
<dbReference type="Gene3D" id="1.10.10.60">
    <property type="entry name" value="Homeodomain-like"/>
    <property type="match status" value="1"/>
</dbReference>
<evidence type="ECO:0000256" key="1">
    <source>
        <dbReference type="ARBA" id="ARBA00023125"/>
    </source>
</evidence>
<dbReference type="InterPro" id="IPR009057">
    <property type="entry name" value="Homeodomain-like_sf"/>
</dbReference>
<accession>A0ABV2D620</accession>
<comment type="caution">
    <text evidence="4">The sequence shown here is derived from an EMBL/GenBank/DDBJ whole genome shotgun (WGS) entry which is preliminary data.</text>
</comment>
<evidence type="ECO:0000313" key="5">
    <source>
        <dbReference type="Proteomes" id="UP001548832"/>
    </source>
</evidence>
<dbReference type="Proteomes" id="UP001548832">
    <property type="component" value="Unassembled WGS sequence"/>
</dbReference>
<organism evidence="4 5">
    <name type="scientific">Mesorhizobium shangrilense</name>
    <dbReference type="NCBI Taxonomy" id="460060"/>
    <lineage>
        <taxon>Bacteria</taxon>
        <taxon>Pseudomonadati</taxon>
        <taxon>Pseudomonadota</taxon>
        <taxon>Alphaproteobacteria</taxon>
        <taxon>Hyphomicrobiales</taxon>
        <taxon>Phyllobacteriaceae</taxon>
        <taxon>Mesorhizobium</taxon>
    </lineage>
</organism>
<sequence length="221" mass="24177">MARRTTTRPSPDQRRSAMLEAAAAVFFEQGYSATSIDAIIGRLGGSKRNIYNEFGNKEGLFTALVSETSDKALSALTAESIEGHDIRETLLEFGRRLLAIYMSPTLIGVYRTIMTEGTRFPDLAKAFFDRGPGRASARLGEVLEQAKARHEIDVDDCKMAADLFVGMLRDNHHLQVVLGLRPPPAPAEAETIVVSAVTIFLSGIGRRSPTPALAHDRHEKP</sequence>
<dbReference type="Pfam" id="PF00440">
    <property type="entry name" value="TetR_N"/>
    <property type="match status" value="1"/>
</dbReference>
<dbReference type="PRINTS" id="PR00455">
    <property type="entry name" value="HTHTETR"/>
</dbReference>
<proteinExistence type="predicted"/>
<dbReference type="RefSeq" id="WP_354457554.1">
    <property type="nucleotide sequence ID" value="NZ_JBEWSZ010000001.1"/>
</dbReference>
<name>A0ABV2D620_9HYPH</name>
<dbReference type="InterPro" id="IPR001647">
    <property type="entry name" value="HTH_TetR"/>
</dbReference>
<dbReference type="PANTHER" id="PTHR30055">
    <property type="entry name" value="HTH-TYPE TRANSCRIPTIONAL REGULATOR RUTR"/>
    <property type="match status" value="1"/>
</dbReference>
<dbReference type="Pfam" id="PF14246">
    <property type="entry name" value="TetR_C_7"/>
    <property type="match status" value="1"/>
</dbReference>
<dbReference type="InterPro" id="IPR039536">
    <property type="entry name" value="TetR_C_Proteobacteria"/>
</dbReference>
<dbReference type="Gene3D" id="1.10.357.10">
    <property type="entry name" value="Tetracycline Repressor, domain 2"/>
    <property type="match status" value="1"/>
</dbReference>
<feature type="DNA-binding region" description="H-T-H motif" evidence="2">
    <location>
        <begin position="35"/>
        <end position="54"/>
    </location>
</feature>
<keyword evidence="5" id="KW-1185">Reference proteome</keyword>
<evidence type="ECO:0000313" key="4">
    <source>
        <dbReference type="EMBL" id="MET2825460.1"/>
    </source>
</evidence>
<dbReference type="InterPro" id="IPR050109">
    <property type="entry name" value="HTH-type_TetR-like_transc_reg"/>
</dbReference>
<dbReference type="SUPFAM" id="SSF46689">
    <property type="entry name" value="Homeodomain-like"/>
    <property type="match status" value="1"/>
</dbReference>
<evidence type="ECO:0000256" key="2">
    <source>
        <dbReference type="PROSITE-ProRule" id="PRU00335"/>
    </source>
</evidence>
<gene>
    <name evidence="4" type="ORF">ABVQ20_00555</name>
</gene>
<dbReference type="InterPro" id="IPR036271">
    <property type="entry name" value="Tet_transcr_reg_TetR-rel_C_sf"/>
</dbReference>
<dbReference type="PANTHER" id="PTHR30055:SF146">
    <property type="entry name" value="HTH-TYPE TRANSCRIPTIONAL DUAL REGULATOR CECR"/>
    <property type="match status" value="1"/>
</dbReference>
<dbReference type="PROSITE" id="PS50977">
    <property type="entry name" value="HTH_TETR_2"/>
    <property type="match status" value="1"/>
</dbReference>